<dbReference type="Pfam" id="PF14214">
    <property type="entry name" value="Helitron_like_N"/>
    <property type="match status" value="1"/>
</dbReference>
<organism evidence="2 3">
    <name type="scientific">Biomphalaria glabrata</name>
    <name type="common">Bloodfluke planorb</name>
    <name type="synonym">Freshwater snail</name>
    <dbReference type="NCBI Taxonomy" id="6526"/>
    <lineage>
        <taxon>Eukaryota</taxon>
        <taxon>Metazoa</taxon>
        <taxon>Spiralia</taxon>
        <taxon>Lophotrochozoa</taxon>
        <taxon>Mollusca</taxon>
        <taxon>Gastropoda</taxon>
        <taxon>Heterobranchia</taxon>
        <taxon>Euthyneura</taxon>
        <taxon>Panpulmonata</taxon>
        <taxon>Hygrophila</taxon>
        <taxon>Lymnaeoidea</taxon>
        <taxon>Planorbidae</taxon>
        <taxon>Biomphalaria</taxon>
    </lineage>
</organism>
<dbReference type="VEuPathDB" id="VectorBase:BGLAX_042934"/>
<dbReference type="AlphaFoldDB" id="A0A2C9KZL5"/>
<dbReference type="Proteomes" id="UP000076420">
    <property type="component" value="Unassembled WGS sequence"/>
</dbReference>
<feature type="domain" description="Helitron helicase-like" evidence="1">
    <location>
        <begin position="1"/>
        <end position="87"/>
    </location>
</feature>
<accession>A0A2C9KZL5</accession>
<dbReference type="STRING" id="6526.A0A2C9KZL5"/>
<protein>
    <recommendedName>
        <fullName evidence="1">Helitron helicase-like domain-containing protein</fullName>
    </recommendedName>
</protein>
<evidence type="ECO:0000259" key="1">
    <source>
        <dbReference type="Pfam" id="PF14214"/>
    </source>
</evidence>
<gene>
    <name evidence="2" type="primary">106078257</name>
</gene>
<sequence>MAIVRICGKPDLLLTFTCNPAWPEISNAIPHHERPEHRPDVVARVFRIKLREFLTDILERNIFGNVVAYIFVIEFQKRGLPHCHMLLTLDSQCKIRTKDDIDKCVCAELPNPEIHPRLFQIVTKCMAHGPCGTLNANSPCMKNGKCTKISQRNSTP</sequence>
<evidence type="ECO:0000313" key="3">
    <source>
        <dbReference type="Proteomes" id="UP000076420"/>
    </source>
</evidence>
<dbReference type="VEuPathDB" id="VectorBase:BGLB025360"/>
<name>A0A2C9KZL5_BIOGL</name>
<dbReference type="EnsemblMetazoa" id="BGLB025360-RA">
    <property type="protein sequence ID" value="BGLB025360-PA"/>
    <property type="gene ID" value="BGLB025360"/>
</dbReference>
<evidence type="ECO:0000313" key="2">
    <source>
        <dbReference type="EnsemblMetazoa" id="BGLB025360-PA"/>
    </source>
</evidence>
<proteinExistence type="predicted"/>
<reference evidence="2" key="1">
    <citation type="submission" date="2020-05" db="UniProtKB">
        <authorList>
            <consortium name="EnsemblMetazoa"/>
        </authorList>
    </citation>
    <scope>IDENTIFICATION</scope>
    <source>
        <strain evidence="2">BB02</strain>
    </source>
</reference>
<dbReference type="KEGG" id="bgt:106078257"/>
<dbReference type="InterPro" id="IPR025476">
    <property type="entry name" value="Helitron_helicase-like"/>
</dbReference>